<protein>
    <submittedName>
        <fullName evidence="1">Uncharacterized protein</fullName>
    </submittedName>
</protein>
<evidence type="ECO:0000313" key="2">
    <source>
        <dbReference type="Proteomes" id="UP000284842"/>
    </source>
</evidence>
<gene>
    <name evidence="1" type="ORF">CVT24_003902</name>
</gene>
<dbReference type="AlphaFoldDB" id="A0A409YXK4"/>
<accession>A0A409YXK4</accession>
<evidence type="ECO:0000313" key="1">
    <source>
        <dbReference type="EMBL" id="PPR07693.1"/>
    </source>
</evidence>
<dbReference type="OrthoDB" id="3084436at2759"/>
<proteinExistence type="predicted"/>
<organism evidence="1 2">
    <name type="scientific">Panaeolus cyanescens</name>
    <dbReference type="NCBI Taxonomy" id="181874"/>
    <lineage>
        <taxon>Eukaryota</taxon>
        <taxon>Fungi</taxon>
        <taxon>Dikarya</taxon>
        <taxon>Basidiomycota</taxon>
        <taxon>Agaricomycotina</taxon>
        <taxon>Agaricomycetes</taxon>
        <taxon>Agaricomycetidae</taxon>
        <taxon>Agaricales</taxon>
        <taxon>Agaricineae</taxon>
        <taxon>Galeropsidaceae</taxon>
        <taxon>Panaeolus</taxon>
    </lineage>
</organism>
<sequence>MTSYNINLNGYHSFTGISHWGDPTGYITMTLTVLSSGVVYGSGSTTHGAFKVSGALIDDEIRFVLNYSIKRMRYIGKRLAVARGNVFQFAGAWGYCHQETTLGYFAITGTVTSGLSPPTHPLEGQWVGEYANGVDPSATKQRTAVVVSLRPGVTWTPTSALASIVGIGNDDVGTFKMSGSCKLDGTWEMVKYYDCGYIWDYKGKLNGSNNIAGFWSHVSGAIGGAFTLTKQEKLDTLISTQNMPTGGEFGVVVPATLESILQEAANSWNQGIPAVCVQSSKAPLRP</sequence>
<name>A0A409YXK4_9AGAR</name>
<reference evidence="1 2" key="1">
    <citation type="journal article" date="2018" name="Evol. Lett.">
        <title>Horizontal gene cluster transfer increased hallucinogenic mushroom diversity.</title>
        <authorList>
            <person name="Reynolds H.T."/>
            <person name="Vijayakumar V."/>
            <person name="Gluck-Thaler E."/>
            <person name="Korotkin H.B."/>
            <person name="Matheny P.B."/>
            <person name="Slot J.C."/>
        </authorList>
    </citation>
    <scope>NUCLEOTIDE SEQUENCE [LARGE SCALE GENOMIC DNA]</scope>
    <source>
        <strain evidence="1 2">2629</strain>
    </source>
</reference>
<keyword evidence="2" id="KW-1185">Reference proteome</keyword>
<dbReference type="InParanoid" id="A0A409YXK4"/>
<comment type="caution">
    <text evidence="1">The sequence shown here is derived from an EMBL/GenBank/DDBJ whole genome shotgun (WGS) entry which is preliminary data.</text>
</comment>
<dbReference type="Proteomes" id="UP000284842">
    <property type="component" value="Unassembled WGS sequence"/>
</dbReference>
<dbReference type="EMBL" id="NHTK01000360">
    <property type="protein sequence ID" value="PPR07693.1"/>
    <property type="molecule type" value="Genomic_DNA"/>
</dbReference>